<dbReference type="Proteomes" id="UP000005039">
    <property type="component" value="Unassembled WGS sequence"/>
</dbReference>
<dbReference type="EMBL" id="AJGH01000031">
    <property type="protein sequence ID" value="EIC96629.1"/>
    <property type="molecule type" value="Genomic_DNA"/>
</dbReference>
<sequence>MPDDFDLDKVNTLMDYFGMLNDLGQDKAIERVEELTEIKKYTEPDDK</sequence>
<comment type="caution">
    <text evidence="1">The sequence shown here is derived from an EMBL/GenBank/DDBJ whole genome shotgun (WGS) entry which is preliminary data.</text>
</comment>
<reference evidence="1 2" key="1">
    <citation type="submission" date="2012-03" db="EMBL/GenBank/DDBJ databases">
        <authorList>
            <person name="Durkin A.S."/>
            <person name="McCorrison J."/>
            <person name="Torralba M."/>
            <person name="Gillis M."/>
            <person name="Methe B."/>
            <person name="Sutton G."/>
            <person name="Nelson K.E."/>
        </authorList>
    </citation>
    <scope>NUCLEOTIDE SEQUENCE [LARGE SCALE GENOMIC DNA]</scope>
    <source>
        <strain evidence="1 2">F0468</strain>
    </source>
</reference>
<protein>
    <submittedName>
        <fullName evidence="1">Toxin-antitoxin system, antitoxin component, Xre domain protein</fullName>
    </submittedName>
</protein>
<organism evidence="1 2">
    <name type="scientific">Lachnoanaerobaculum saburreum F0468</name>
    <dbReference type="NCBI Taxonomy" id="1095750"/>
    <lineage>
        <taxon>Bacteria</taxon>
        <taxon>Bacillati</taxon>
        <taxon>Bacillota</taxon>
        <taxon>Clostridia</taxon>
        <taxon>Lachnospirales</taxon>
        <taxon>Lachnospiraceae</taxon>
        <taxon>Lachnoanaerobaculum</taxon>
    </lineage>
</organism>
<proteinExistence type="predicted"/>
<accession>I0RAC1</accession>
<dbReference type="AlphaFoldDB" id="I0RAC1"/>
<evidence type="ECO:0000313" key="1">
    <source>
        <dbReference type="EMBL" id="EIC96629.1"/>
    </source>
</evidence>
<name>I0RAC1_9FIRM</name>
<evidence type="ECO:0000313" key="2">
    <source>
        <dbReference type="Proteomes" id="UP000005039"/>
    </source>
</evidence>
<keyword evidence="2" id="KW-1185">Reference proteome</keyword>
<gene>
    <name evidence="1" type="ORF">HMPREF9970_0587</name>
</gene>